<dbReference type="EMBL" id="CWGJ01000006">
    <property type="protein sequence ID" value="CRX37708.1"/>
    <property type="molecule type" value="Genomic_DNA"/>
</dbReference>
<proteinExistence type="predicted"/>
<name>A0A0H5DP63_9BACT</name>
<sequence>MGSRGDHTFPIEVSYEQCPQCGKVFESRNHYEYEMGLHVKREECPYCRNEFKQEKKVSTIGPLFGEAPKPEMEWGDR</sequence>
<accession>A0A0H5DP63</accession>
<dbReference type="Gene3D" id="3.30.160.60">
    <property type="entry name" value="Classic Zinc Finger"/>
    <property type="match status" value="1"/>
</dbReference>
<dbReference type="AlphaFoldDB" id="A0A0H5DP63"/>
<evidence type="ECO:0000313" key="2">
    <source>
        <dbReference type="Proteomes" id="UP000220251"/>
    </source>
</evidence>
<protein>
    <recommendedName>
        <fullName evidence="3">C2H2-type domain-containing protein</fullName>
    </recommendedName>
</protein>
<evidence type="ECO:0008006" key="3">
    <source>
        <dbReference type="Google" id="ProtNLM"/>
    </source>
</evidence>
<dbReference type="Proteomes" id="UP000220251">
    <property type="component" value="Unassembled WGS sequence"/>
</dbReference>
<evidence type="ECO:0000313" key="1">
    <source>
        <dbReference type="EMBL" id="CRX37708.1"/>
    </source>
</evidence>
<organism evidence="1 2">
    <name type="scientific">Estrella lausannensis</name>
    <dbReference type="NCBI Taxonomy" id="483423"/>
    <lineage>
        <taxon>Bacteria</taxon>
        <taxon>Pseudomonadati</taxon>
        <taxon>Chlamydiota</taxon>
        <taxon>Chlamydiia</taxon>
        <taxon>Parachlamydiales</taxon>
        <taxon>Candidatus Criblamydiaceae</taxon>
        <taxon>Estrella</taxon>
    </lineage>
</organism>
<dbReference type="InterPro" id="IPR036236">
    <property type="entry name" value="Znf_C2H2_sf"/>
</dbReference>
<dbReference type="OrthoDB" id="21613at2"/>
<dbReference type="RefSeq" id="WP_098037568.1">
    <property type="nucleotide sequence ID" value="NZ_CWGJ01000006.1"/>
</dbReference>
<reference evidence="2" key="1">
    <citation type="submission" date="2015-06" db="EMBL/GenBank/DDBJ databases">
        <authorList>
            <person name="Bertelli C."/>
        </authorList>
    </citation>
    <scope>NUCLEOTIDE SEQUENCE [LARGE SCALE GENOMIC DNA]</scope>
    <source>
        <strain evidence="2">CRIB-30</strain>
    </source>
</reference>
<keyword evidence="2" id="KW-1185">Reference proteome</keyword>
<gene>
    <name evidence="1" type="ORF">ELAC_0347</name>
</gene>
<dbReference type="SUPFAM" id="SSF57667">
    <property type="entry name" value="beta-beta-alpha zinc fingers"/>
    <property type="match status" value="1"/>
</dbReference>